<dbReference type="Gene3D" id="3.40.50.300">
    <property type="entry name" value="P-loop containing nucleotide triphosphate hydrolases"/>
    <property type="match status" value="1"/>
</dbReference>
<feature type="domain" description="G" evidence="2">
    <location>
        <begin position="9"/>
        <end position="70"/>
    </location>
</feature>
<dbReference type="InterPro" id="IPR006073">
    <property type="entry name" value="GTP-bd"/>
</dbReference>
<evidence type="ECO:0000259" key="2">
    <source>
        <dbReference type="Pfam" id="PF01926"/>
    </source>
</evidence>
<dbReference type="CDD" id="cd00882">
    <property type="entry name" value="Ras_like_GTPase"/>
    <property type="match status" value="1"/>
</dbReference>
<dbReference type="Pfam" id="PF01926">
    <property type="entry name" value="MMR_HSR1"/>
    <property type="match status" value="1"/>
</dbReference>
<dbReference type="EMBL" id="CAJNJQ010003259">
    <property type="protein sequence ID" value="CAE7195081.1"/>
    <property type="molecule type" value="Genomic_DNA"/>
</dbReference>
<protein>
    <recommendedName>
        <fullName evidence="2">G domain-containing protein</fullName>
    </recommendedName>
</protein>
<organism evidence="3 4">
    <name type="scientific">Rhizoctonia solani</name>
    <dbReference type="NCBI Taxonomy" id="456999"/>
    <lineage>
        <taxon>Eukaryota</taxon>
        <taxon>Fungi</taxon>
        <taxon>Dikarya</taxon>
        <taxon>Basidiomycota</taxon>
        <taxon>Agaricomycotina</taxon>
        <taxon>Agaricomycetes</taxon>
        <taxon>Cantharellales</taxon>
        <taxon>Ceratobasidiaceae</taxon>
        <taxon>Rhizoctonia</taxon>
    </lineage>
</organism>
<accession>A0A8H3E3H7</accession>
<proteinExistence type="predicted"/>
<name>A0A8H3E3H7_9AGAM</name>
<evidence type="ECO:0000256" key="1">
    <source>
        <dbReference type="SAM" id="Coils"/>
    </source>
</evidence>
<gene>
    <name evidence="3" type="ORF">RDB_LOCUS131933</name>
</gene>
<dbReference type="GO" id="GO:0005525">
    <property type="term" value="F:GTP binding"/>
    <property type="evidence" value="ECO:0007669"/>
    <property type="project" value="InterPro"/>
</dbReference>
<dbReference type="InterPro" id="IPR027417">
    <property type="entry name" value="P-loop_NTPase"/>
</dbReference>
<feature type="coiled-coil region" evidence="1">
    <location>
        <begin position="228"/>
        <end position="270"/>
    </location>
</feature>
<evidence type="ECO:0000313" key="3">
    <source>
        <dbReference type="EMBL" id="CAE7195081.1"/>
    </source>
</evidence>
<dbReference type="Proteomes" id="UP000663827">
    <property type="component" value="Unassembled WGS sequence"/>
</dbReference>
<evidence type="ECO:0000313" key="4">
    <source>
        <dbReference type="Proteomes" id="UP000663827"/>
    </source>
</evidence>
<sequence>MSSQGPLNVLVFGKTGSGKSTIINHLTNDNPHLPEGESLDSCTKDIQTASIVHKGREMTFFDTPGFDDSIRTPHEYLKKLIEDLGFLYDLKFEKKPHIHGVLWMHPIHERKMTGSDRLNLDIFKDILGSDGFSNLVFVTNFWSPSLPAHQLRNEKNLIGGGEYFAEAIAAGARAGPSYRIFEGTDRLSVQRALLDAFVDSKPKVMQAQSEFVNGGGTADKTTAAKTLIKKTNEQLAERDAKIAALEAAVNEKTRKDMETLKTSYADALERLRDRVPSWLGPVLGGVMSVLTGLAKR</sequence>
<comment type="caution">
    <text evidence="3">The sequence shown here is derived from an EMBL/GenBank/DDBJ whole genome shotgun (WGS) entry which is preliminary data.</text>
</comment>
<reference evidence="3" key="1">
    <citation type="submission" date="2021-01" db="EMBL/GenBank/DDBJ databases">
        <authorList>
            <person name="Kaushik A."/>
        </authorList>
    </citation>
    <scope>NUCLEOTIDE SEQUENCE</scope>
    <source>
        <strain evidence="3">AG5</strain>
    </source>
</reference>
<dbReference type="AlphaFoldDB" id="A0A8H3E3H7"/>
<keyword evidence="1" id="KW-0175">Coiled coil</keyword>
<dbReference type="SUPFAM" id="SSF52540">
    <property type="entry name" value="P-loop containing nucleoside triphosphate hydrolases"/>
    <property type="match status" value="1"/>
</dbReference>